<evidence type="ECO:0000256" key="3">
    <source>
        <dbReference type="ARBA" id="ARBA00022490"/>
    </source>
</evidence>
<dbReference type="GO" id="GO:0005829">
    <property type="term" value="C:cytosol"/>
    <property type="evidence" value="ECO:0007669"/>
    <property type="project" value="TreeGrafter"/>
</dbReference>
<name>A0A9W9U892_9EURO</name>
<dbReference type="InterPro" id="IPR014756">
    <property type="entry name" value="Ig_E-set"/>
</dbReference>
<feature type="region of interest" description="Disordered" evidence="4">
    <location>
        <begin position="76"/>
        <end position="114"/>
    </location>
</feature>
<dbReference type="GO" id="GO:0016020">
    <property type="term" value="C:membrane"/>
    <property type="evidence" value="ECO:0007669"/>
    <property type="project" value="TreeGrafter"/>
</dbReference>
<dbReference type="PANTHER" id="PTHR10980">
    <property type="entry name" value="RHO GDP-DISSOCIATION INHIBITOR"/>
    <property type="match status" value="1"/>
</dbReference>
<dbReference type="SUPFAM" id="SSF81296">
    <property type="entry name" value="E set domains"/>
    <property type="match status" value="1"/>
</dbReference>
<evidence type="ECO:0000256" key="4">
    <source>
        <dbReference type="SAM" id="MobiDB-lite"/>
    </source>
</evidence>
<comment type="subcellular location">
    <subcellularLocation>
        <location evidence="1">Cytoplasm</location>
    </subcellularLocation>
</comment>
<dbReference type="OrthoDB" id="1683373at2759"/>
<proteinExistence type="inferred from homology"/>
<reference evidence="5" key="2">
    <citation type="journal article" date="2023" name="IMA Fungus">
        <title>Comparative genomic study of the Penicillium genus elucidates a diverse pangenome and 15 lateral gene transfer events.</title>
        <authorList>
            <person name="Petersen C."/>
            <person name="Sorensen T."/>
            <person name="Nielsen M.R."/>
            <person name="Sondergaard T.E."/>
            <person name="Sorensen J.L."/>
            <person name="Fitzpatrick D.A."/>
            <person name="Frisvad J.C."/>
            <person name="Nielsen K.L."/>
        </authorList>
    </citation>
    <scope>NUCLEOTIDE SEQUENCE</scope>
    <source>
        <strain evidence="5">IBT 21472</strain>
    </source>
</reference>
<evidence type="ECO:0000256" key="1">
    <source>
        <dbReference type="ARBA" id="ARBA00004496"/>
    </source>
</evidence>
<dbReference type="Proteomes" id="UP001147746">
    <property type="component" value="Unassembled WGS sequence"/>
</dbReference>
<dbReference type="InterPro" id="IPR000406">
    <property type="entry name" value="Rho_GDI"/>
</dbReference>
<comment type="caution">
    <text evidence="5">The sequence shown here is derived from an EMBL/GenBank/DDBJ whole genome shotgun (WGS) entry which is preliminary data.</text>
</comment>
<evidence type="ECO:0000256" key="2">
    <source>
        <dbReference type="ARBA" id="ARBA00009758"/>
    </source>
</evidence>
<accession>A0A9W9U892</accession>
<dbReference type="GO" id="GO:0005094">
    <property type="term" value="F:Rho GDP-dissociation inhibitor activity"/>
    <property type="evidence" value="ECO:0007669"/>
    <property type="project" value="InterPro"/>
</dbReference>
<keyword evidence="3" id="KW-0963">Cytoplasm</keyword>
<evidence type="ECO:0000313" key="5">
    <source>
        <dbReference type="EMBL" id="KAJ5324530.1"/>
    </source>
</evidence>
<organism evidence="5 6">
    <name type="scientific">Penicillium atrosanguineum</name>
    <dbReference type="NCBI Taxonomy" id="1132637"/>
    <lineage>
        <taxon>Eukaryota</taxon>
        <taxon>Fungi</taxon>
        <taxon>Dikarya</taxon>
        <taxon>Ascomycota</taxon>
        <taxon>Pezizomycotina</taxon>
        <taxon>Eurotiomycetes</taxon>
        <taxon>Eurotiomycetidae</taxon>
        <taxon>Eurotiales</taxon>
        <taxon>Aspergillaceae</taxon>
        <taxon>Penicillium</taxon>
    </lineage>
</organism>
<protein>
    <submittedName>
        <fullName evidence="5">Uncharacterized protein</fullName>
    </submittedName>
</protein>
<dbReference type="GO" id="GO:0007266">
    <property type="term" value="P:Rho protein signal transduction"/>
    <property type="evidence" value="ECO:0007669"/>
    <property type="project" value="InterPro"/>
</dbReference>
<dbReference type="Gene3D" id="2.70.50.30">
    <property type="entry name" value="Coagulation Factor XIII, subunit A, domain 1"/>
    <property type="match status" value="1"/>
</dbReference>
<dbReference type="InterPro" id="IPR024792">
    <property type="entry name" value="RhoGDI_dom_sf"/>
</dbReference>
<dbReference type="AlphaFoldDB" id="A0A9W9U892"/>
<reference evidence="5" key="1">
    <citation type="submission" date="2022-12" db="EMBL/GenBank/DDBJ databases">
        <authorList>
            <person name="Petersen C."/>
        </authorList>
    </citation>
    <scope>NUCLEOTIDE SEQUENCE</scope>
    <source>
        <strain evidence="5">IBT 21472</strain>
    </source>
</reference>
<sequence length="146" mass="16515">MPNATVKLISYEVTFHDGRDPIIFDLSTPEGVKKAKTEGFNLREGEEYKTSLKFTVEGDQISELYRTQEVFREGIRHSRGTKMLEGKGSFGPSDTPNVINTPHQGWEEAPGGRLRHGSYTARTSFSDDEDDTNMLDFGVRYRVQAH</sequence>
<feature type="compositionally biased region" description="Polar residues" evidence="4">
    <location>
        <begin position="92"/>
        <end position="103"/>
    </location>
</feature>
<evidence type="ECO:0000313" key="6">
    <source>
        <dbReference type="Proteomes" id="UP001147746"/>
    </source>
</evidence>
<comment type="similarity">
    <text evidence="2">Belongs to the Rho GDI family.</text>
</comment>
<dbReference type="EMBL" id="JAPZBO010000002">
    <property type="protein sequence ID" value="KAJ5324530.1"/>
    <property type="molecule type" value="Genomic_DNA"/>
</dbReference>
<gene>
    <name evidence="5" type="ORF">N7476_003130</name>
</gene>
<dbReference type="Pfam" id="PF02115">
    <property type="entry name" value="Rho_GDI"/>
    <property type="match status" value="1"/>
</dbReference>
<keyword evidence="6" id="KW-1185">Reference proteome</keyword>
<dbReference type="PANTHER" id="PTHR10980:SF3">
    <property type="entry name" value="LD16419P"/>
    <property type="match status" value="1"/>
</dbReference>